<evidence type="ECO:0000313" key="2">
    <source>
        <dbReference type="EMBL" id="MDC3425935.1"/>
    </source>
</evidence>
<evidence type="ECO:0000256" key="1">
    <source>
        <dbReference type="SAM" id="Coils"/>
    </source>
</evidence>
<dbReference type="Proteomes" id="UP001145050">
    <property type="component" value="Unassembled WGS sequence"/>
</dbReference>
<keyword evidence="1" id="KW-0175">Coiled coil</keyword>
<proteinExistence type="predicted"/>
<evidence type="ECO:0000313" key="3">
    <source>
        <dbReference type="Proteomes" id="UP001145050"/>
    </source>
</evidence>
<dbReference type="AlphaFoldDB" id="A0A9X4APV7"/>
<name>A0A9X4APV7_9BACI</name>
<keyword evidence="3" id="KW-1185">Reference proteome</keyword>
<protein>
    <submittedName>
        <fullName evidence="2">Uncharacterized protein</fullName>
    </submittedName>
</protein>
<sequence>MQEKYMEAFEQNLFPVSILQERLQKLAKSKNDLEQKKNELSVQLSSSDSKIIPPNVVRLLLEKYVQAFQQSSREKKKQLFQLLMNKITIKQSDGGKRVVDKIELDFDFSKVNLSKTFTLIHILYLKSDHSEQKSSSNSDSKQNATLSSNFYHYL</sequence>
<dbReference type="RefSeq" id="WP_272467037.1">
    <property type="nucleotide sequence ID" value="NZ_JAMQKD010000010.1"/>
</dbReference>
<feature type="coiled-coil region" evidence="1">
    <location>
        <begin position="16"/>
        <end position="50"/>
    </location>
</feature>
<comment type="caution">
    <text evidence="2">The sequence shown here is derived from an EMBL/GenBank/DDBJ whole genome shotgun (WGS) entry which is preliminary data.</text>
</comment>
<reference evidence="2" key="1">
    <citation type="submission" date="2022-06" db="EMBL/GenBank/DDBJ databases">
        <title>Aquibacillus sp. a new bacterium isolated from soil saline samples.</title>
        <authorList>
            <person name="Galisteo C."/>
            <person name="De La Haba R."/>
            <person name="Sanchez-Porro C."/>
            <person name="Ventosa A."/>
        </authorList>
    </citation>
    <scope>NUCLEOTIDE SEQUENCE</scope>
    <source>
        <strain evidence="2">3ASR75-11</strain>
    </source>
</reference>
<accession>A0A9X4APV7</accession>
<organism evidence="2 3">
    <name type="scientific">Terrihalobacillus insolitus</name>
    <dbReference type="NCBI Taxonomy" id="2950438"/>
    <lineage>
        <taxon>Bacteria</taxon>
        <taxon>Bacillati</taxon>
        <taxon>Bacillota</taxon>
        <taxon>Bacilli</taxon>
        <taxon>Bacillales</taxon>
        <taxon>Bacillaceae</taxon>
        <taxon>Terrihalobacillus</taxon>
    </lineage>
</organism>
<dbReference type="EMBL" id="JAMQKB010000025">
    <property type="protein sequence ID" value="MDC3425935.1"/>
    <property type="molecule type" value="Genomic_DNA"/>
</dbReference>
<gene>
    <name evidence="2" type="ORF">NC797_15625</name>
</gene>